<name>K4F7J9_9CAUD</name>
<dbReference type="Proteomes" id="UP000000457">
    <property type="component" value="Segment"/>
</dbReference>
<keyword evidence="1" id="KW-1133">Transmembrane helix</keyword>
<evidence type="ECO:0000313" key="2">
    <source>
        <dbReference type="EMBL" id="AFC21757.1"/>
    </source>
</evidence>
<accession>K4F7J9</accession>
<keyword evidence="3" id="KW-1185">Reference proteome</keyword>
<keyword evidence="1" id="KW-0812">Transmembrane</keyword>
<feature type="transmembrane region" description="Helical" evidence="1">
    <location>
        <begin position="81"/>
        <end position="107"/>
    </location>
</feature>
<dbReference type="EMBL" id="JN882285">
    <property type="protein sequence ID" value="AFC21757.1"/>
    <property type="molecule type" value="Genomic_DNA"/>
</dbReference>
<evidence type="ECO:0000313" key="3">
    <source>
        <dbReference type="Proteomes" id="UP000000457"/>
    </source>
</evidence>
<sequence>MITTIYNILMLIFSYLIIAYGTTTMVSIWYGVLCVGAITITMLIRRVTTDYPKVTSKQKEGVELVFGEDFNNRVINYCMSYFAHTILLVLLAHNYSLVIAISGVLMLRMWMMIQTNKKVKAQVK</sequence>
<reference evidence="2 3" key="1">
    <citation type="journal article" date="2014" name="Virology">
        <title>Supersize me: Cronobacter sakazakii phage GAP32.</title>
        <authorList>
            <person name="Abbasifar R."/>
            <person name="Griffiths M.W."/>
            <person name="Sabour P.M."/>
            <person name="Ackermann H.-W."/>
            <person name="Vandersteegen K."/>
            <person name="Lavigne R."/>
            <person name="Noben J.-P."/>
            <person name="Villa A.A."/>
            <person name="Abbasifar A."/>
            <person name="Nash J.H.E."/>
            <person name="Kropinski A.M."/>
        </authorList>
    </citation>
    <scope>NUCLEOTIDE SEQUENCE [LARGE SCALE GENOMIC DNA]</scope>
    <source>
        <strain evidence="2">GAP-32</strain>
    </source>
</reference>
<protein>
    <submittedName>
        <fullName evidence="2">Putative membrane protein</fullName>
    </submittedName>
</protein>
<proteinExistence type="predicted"/>
<keyword evidence="1" id="KW-0472">Membrane</keyword>
<dbReference type="RefSeq" id="YP_006987412.1">
    <property type="nucleotide sequence ID" value="NC_019401.1"/>
</dbReference>
<evidence type="ECO:0000256" key="1">
    <source>
        <dbReference type="SAM" id="Phobius"/>
    </source>
</evidence>
<dbReference type="KEGG" id="vg:13994047"/>
<organism evidence="2 3">
    <name type="scientific">Cronobacter phage vB_CsaM_GAP32</name>
    <dbReference type="NCBI Taxonomy" id="1141136"/>
    <lineage>
        <taxon>Viruses</taxon>
        <taxon>Duplodnaviria</taxon>
        <taxon>Heunggongvirae</taxon>
        <taxon>Uroviricota</taxon>
        <taxon>Caudoviricetes</taxon>
        <taxon>Mimasvirus</taxon>
        <taxon>Mimasvirus GAP32</taxon>
    </lineage>
</organism>
<feature type="transmembrane region" description="Helical" evidence="1">
    <location>
        <begin position="12"/>
        <end position="44"/>
    </location>
</feature>
<dbReference type="GeneID" id="13994047"/>
<gene>
    <name evidence="2" type="ORF">GAP32_307</name>
</gene>